<dbReference type="InterPro" id="IPR003439">
    <property type="entry name" value="ABC_transporter-like_ATP-bd"/>
</dbReference>
<evidence type="ECO:0000313" key="7">
    <source>
        <dbReference type="EMBL" id="MFD4214168.1"/>
    </source>
</evidence>
<feature type="region of interest" description="Disordered" evidence="5">
    <location>
        <begin position="1"/>
        <end position="24"/>
    </location>
</feature>
<dbReference type="InterPro" id="IPR003593">
    <property type="entry name" value="AAA+_ATPase"/>
</dbReference>
<keyword evidence="3" id="KW-0547">Nucleotide-binding</keyword>
<dbReference type="SUPFAM" id="SSF54631">
    <property type="entry name" value="CBS-domain pair"/>
    <property type="match status" value="1"/>
</dbReference>
<dbReference type="InterPro" id="IPR051921">
    <property type="entry name" value="ABC_osmolyte_uptake_ATP-bind"/>
</dbReference>
<proteinExistence type="inferred from homology"/>
<dbReference type="Proteomes" id="UP001598251">
    <property type="component" value="Unassembled WGS sequence"/>
</dbReference>
<dbReference type="PANTHER" id="PTHR43869">
    <property type="entry name" value="GLYCINE BETAINE/PROLINE BETAINE TRANSPORT SYSTEM ATP-BINDING PROTEIN PROV"/>
    <property type="match status" value="1"/>
</dbReference>
<evidence type="ECO:0000256" key="1">
    <source>
        <dbReference type="ARBA" id="ARBA00005417"/>
    </source>
</evidence>
<organism evidence="7 8">
    <name type="scientific">Streptomyces sindenensis</name>
    <dbReference type="NCBI Taxonomy" id="67363"/>
    <lineage>
        <taxon>Bacteria</taxon>
        <taxon>Bacillati</taxon>
        <taxon>Actinomycetota</taxon>
        <taxon>Actinomycetes</taxon>
        <taxon>Kitasatosporales</taxon>
        <taxon>Streptomycetaceae</taxon>
        <taxon>Streptomyces</taxon>
    </lineage>
</organism>
<protein>
    <submittedName>
        <fullName evidence="7">Glycine betaine/L-proline ABC transporter ATP-binding protein</fullName>
    </submittedName>
</protein>
<feature type="compositionally biased region" description="Polar residues" evidence="5">
    <location>
        <begin position="1"/>
        <end position="22"/>
    </location>
</feature>
<dbReference type="EMBL" id="JBHXOF010000007">
    <property type="protein sequence ID" value="MFD4214168.1"/>
    <property type="molecule type" value="Genomic_DNA"/>
</dbReference>
<dbReference type="PROSITE" id="PS50893">
    <property type="entry name" value="ABC_TRANSPORTER_2"/>
    <property type="match status" value="1"/>
</dbReference>
<dbReference type="GO" id="GO:0005524">
    <property type="term" value="F:ATP binding"/>
    <property type="evidence" value="ECO:0007669"/>
    <property type="project" value="UniProtKB-KW"/>
</dbReference>
<dbReference type="PROSITE" id="PS00211">
    <property type="entry name" value="ABC_TRANSPORTER_1"/>
    <property type="match status" value="1"/>
</dbReference>
<keyword evidence="2" id="KW-0813">Transport</keyword>
<keyword evidence="8" id="KW-1185">Reference proteome</keyword>
<dbReference type="SUPFAM" id="SSF52540">
    <property type="entry name" value="P-loop containing nucleoside triphosphate hydrolases"/>
    <property type="match status" value="1"/>
</dbReference>
<dbReference type="Pfam" id="PF00005">
    <property type="entry name" value="ABC_tran"/>
    <property type="match status" value="1"/>
</dbReference>
<feature type="domain" description="ABC transporter" evidence="6">
    <location>
        <begin position="51"/>
        <end position="287"/>
    </location>
</feature>
<dbReference type="SMART" id="SM00382">
    <property type="entry name" value="AAA"/>
    <property type="match status" value="1"/>
</dbReference>
<evidence type="ECO:0000256" key="3">
    <source>
        <dbReference type="ARBA" id="ARBA00022741"/>
    </source>
</evidence>
<evidence type="ECO:0000256" key="4">
    <source>
        <dbReference type="ARBA" id="ARBA00022840"/>
    </source>
</evidence>
<dbReference type="PANTHER" id="PTHR43869:SF1">
    <property type="entry name" value="GLYCINE BETAINE_PROLINE BETAINE TRANSPORT SYSTEM ATP-BINDING PROTEIN PROV"/>
    <property type="match status" value="1"/>
</dbReference>
<dbReference type="InterPro" id="IPR017871">
    <property type="entry name" value="ABC_transporter-like_CS"/>
</dbReference>
<name>A0ABW6EFU1_9ACTN</name>
<dbReference type="InterPro" id="IPR046342">
    <property type="entry name" value="CBS_dom_sf"/>
</dbReference>
<accession>A0ABW6EFU1</accession>
<evidence type="ECO:0000256" key="5">
    <source>
        <dbReference type="SAM" id="MobiDB-lite"/>
    </source>
</evidence>
<evidence type="ECO:0000256" key="2">
    <source>
        <dbReference type="ARBA" id="ARBA00022448"/>
    </source>
</evidence>
<dbReference type="InterPro" id="IPR005892">
    <property type="entry name" value="Gly-betaine_transp_ATP-bd"/>
</dbReference>
<dbReference type="CDD" id="cd03294">
    <property type="entry name" value="ABC_Pro_Gly_Betaine"/>
    <property type="match status" value="1"/>
</dbReference>
<evidence type="ECO:0000259" key="6">
    <source>
        <dbReference type="PROSITE" id="PS50893"/>
    </source>
</evidence>
<comment type="similarity">
    <text evidence="1">Belongs to the ABC transporter superfamily.</text>
</comment>
<keyword evidence="4 7" id="KW-0067">ATP-binding</keyword>
<comment type="caution">
    <text evidence="7">The sequence shown here is derived from an EMBL/GenBank/DDBJ whole genome shotgun (WGS) entry which is preliminary data.</text>
</comment>
<evidence type="ECO:0000313" key="8">
    <source>
        <dbReference type="Proteomes" id="UP001598251"/>
    </source>
</evidence>
<dbReference type="Gene3D" id="3.40.50.300">
    <property type="entry name" value="P-loop containing nucleotide triphosphate hydrolases"/>
    <property type="match status" value="1"/>
</dbReference>
<feature type="region of interest" description="Disordered" evidence="5">
    <location>
        <begin position="360"/>
        <end position="400"/>
    </location>
</feature>
<dbReference type="InterPro" id="IPR027417">
    <property type="entry name" value="P-loop_NTPase"/>
</dbReference>
<dbReference type="RefSeq" id="WP_189527712.1">
    <property type="nucleotide sequence ID" value="NZ_BMSG01000027.1"/>
</dbReference>
<dbReference type="NCBIfam" id="TIGR01186">
    <property type="entry name" value="proV"/>
    <property type="match status" value="1"/>
</dbReference>
<reference evidence="7 8" key="1">
    <citation type="submission" date="2024-09" db="EMBL/GenBank/DDBJ databases">
        <title>The Natural Products Discovery Center: Release of the First 8490 Sequenced Strains for Exploring Actinobacteria Biosynthetic Diversity.</title>
        <authorList>
            <person name="Kalkreuter E."/>
            <person name="Kautsar S.A."/>
            <person name="Yang D."/>
            <person name="Bader C.D."/>
            <person name="Teijaro C.N."/>
            <person name="Fluegel L."/>
            <person name="Davis C.M."/>
            <person name="Simpson J.R."/>
            <person name="Lauterbach L."/>
            <person name="Steele A.D."/>
            <person name="Gui C."/>
            <person name="Meng S."/>
            <person name="Li G."/>
            <person name="Viehrig K."/>
            <person name="Ye F."/>
            <person name="Su P."/>
            <person name="Kiefer A.F."/>
            <person name="Nichols A."/>
            <person name="Cepeda A.J."/>
            <person name="Yan W."/>
            <person name="Fan B."/>
            <person name="Jiang Y."/>
            <person name="Adhikari A."/>
            <person name="Zheng C.-J."/>
            <person name="Schuster L."/>
            <person name="Cowan T.M."/>
            <person name="Smanski M.J."/>
            <person name="Chevrette M.G."/>
            <person name="De Carvalho L.P.S."/>
            <person name="Shen B."/>
        </authorList>
    </citation>
    <scope>NUCLEOTIDE SEQUENCE [LARGE SCALE GENOMIC DNA]</scope>
    <source>
        <strain evidence="7 8">NPDC058546</strain>
    </source>
</reference>
<sequence>MTGTETLKATEPTGNTGATGTDENPVFSVRNLWKVFGPKAGRVPGSEHASLPPAELREATGCTAAVRDVSFDVRKGEVFVVMGLSGSGKSTLVRCLTRLIEPTSGTLAIDGEDVLAMDRARLRELRRHRAAMVFQHFGLLPHRTVLDNVAYGLEIQGLSKAERRAKATELVAKVGLAGLEDRRPSQLSGGQQQRVGLARALAVDPSVLLFDEPFSALDPLIRREMQDEVVRLHREEGRTMVFITHDLGEALRLGTRIALMRDGGIVQLGTPEEIVGSPADDYVREFVRDVPREQVLTVATAMRPALAGESEHGPAVRPDATVSEAIEAVSRSGDPVARVMDGGRLVGVVDRACLLDVVAGTSAPGGAPAPVPADVASGATEASDAPDAPDAPDGSSEVTL</sequence>
<gene>
    <name evidence="7" type="ORF">ACFWSS_14910</name>
</gene>